<dbReference type="InterPro" id="IPR001810">
    <property type="entry name" value="F-box_dom"/>
</dbReference>
<reference evidence="2" key="1">
    <citation type="submission" date="2015-06" db="UniProtKB">
        <authorList>
            <consortium name="EnsemblPlants"/>
        </authorList>
    </citation>
    <scope>IDENTIFICATION</scope>
</reference>
<accession>R7WCM5</accession>
<dbReference type="InterPro" id="IPR036047">
    <property type="entry name" value="F-box-like_dom_sf"/>
</dbReference>
<dbReference type="PANTHER" id="PTHR32133:SF357">
    <property type="entry name" value="F-BOX DOMAIN-CONTAINING PROTEIN"/>
    <property type="match status" value="1"/>
</dbReference>
<sequence length="147" mass="17257">MSGRSPLDDEDLLEETFLRLPPKPESLRQASLVCKHWHGILADRRFLQRFRKHHRKPPLLGYFDRTYKGASFTPMSGFTPIMSSIPRLHHLNLVDCRHGVALFLDHALREILVWNPITNHYRKQLFCRLPRRTAKALSRGRQKTPVK</sequence>
<dbReference type="Pfam" id="PF00646">
    <property type="entry name" value="F-box"/>
    <property type="match status" value="1"/>
</dbReference>
<name>R7WCM5_AEGTA</name>
<feature type="domain" description="F-box" evidence="1">
    <location>
        <begin position="10"/>
        <end position="47"/>
    </location>
</feature>
<protein>
    <recommendedName>
        <fullName evidence="1">F-box domain-containing protein</fullName>
    </recommendedName>
</protein>
<evidence type="ECO:0000313" key="2">
    <source>
        <dbReference type="EnsemblPlants" id="EMT20477"/>
    </source>
</evidence>
<dbReference type="EnsemblPlants" id="EMT20477">
    <property type="protein sequence ID" value="EMT20477"/>
    <property type="gene ID" value="F775_12560"/>
</dbReference>
<dbReference type="PANTHER" id="PTHR32133">
    <property type="entry name" value="OS07G0120400 PROTEIN"/>
    <property type="match status" value="1"/>
</dbReference>
<dbReference type="SUPFAM" id="SSF81383">
    <property type="entry name" value="F-box domain"/>
    <property type="match status" value="1"/>
</dbReference>
<proteinExistence type="predicted"/>
<dbReference type="AlphaFoldDB" id="R7WCM5"/>
<evidence type="ECO:0000259" key="1">
    <source>
        <dbReference type="Pfam" id="PF00646"/>
    </source>
</evidence>
<organism evidence="2">
    <name type="scientific">Aegilops tauschii</name>
    <name type="common">Tausch's goatgrass</name>
    <name type="synonym">Aegilops squarrosa</name>
    <dbReference type="NCBI Taxonomy" id="37682"/>
    <lineage>
        <taxon>Eukaryota</taxon>
        <taxon>Viridiplantae</taxon>
        <taxon>Streptophyta</taxon>
        <taxon>Embryophyta</taxon>
        <taxon>Tracheophyta</taxon>
        <taxon>Spermatophyta</taxon>
        <taxon>Magnoliopsida</taxon>
        <taxon>Liliopsida</taxon>
        <taxon>Poales</taxon>
        <taxon>Poaceae</taxon>
        <taxon>BOP clade</taxon>
        <taxon>Pooideae</taxon>
        <taxon>Triticodae</taxon>
        <taxon>Triticeae</taxon>
        <taxon>Triticinae</taxon>
        <taxon>Aegilops</taxon>
    </lineage>
</organism>